<feature type="compositionally biased region" description="Polar residues" evidence="2">
    <location>
        <begin position="30"/>
        <end position="43"/>
    </location>
</feature>
<accession>A0A250XL30</accession>
<comment type="caution">
    <text evidence="3">The sequence shown here is derived from an EMBL/GenBank/DDBJ whole genome shotgun (WGS) entry which is preliminary data.</text>
</comment>
<feature type="coiled-coil region" evidence="1">
    <location>
        <begin position="518"/>
        <end position="545"/>
    </location>
</feature>
<dbReference type="OrthoDB" id="552062at2759"/>
<protein>
    <submittedName>
        <fullName evidence="3">Uncharacterized protein</fullName>
    </submittedName>
</protein>
<evidence type="ECO:0000256" key="1">
    <source>
        <dbReference type="SAM" id="Coils"/>
    </source>
</evidence>
<reference evidence="3 4" key="1">
    <citation type="submission" date="2017-08" db="EMBL/GenBank/DDBJ databases">
        <title>Acidophilic green algal genome provides insights into adaptation to an acidic environment.</title>
        <authorList>
            <person name="Hirooka S."/>
            <person name="Hirose Y."/>
            <person name="Kanesaki Y."/>
            <person name="Higuchi S."/>
            <person name="Fujiwara T."/>
            <person name="Onuma R."/>
            <person name="Era A."/>
            <person name="Ohbayashi R."/>
            <person name="Uzuka A."/>
            <person name="Nozaki H."/>
            <person name="Yoshikawa H."/>
            <person name="Miyagishima S.Y."/>
        </authorList>
    </citation>
    <scope>NUCLEOTIDE SEQUENCE [LARGE SCALE GENOMIC DNA]</scope>
    <source>
        <strain evidence="3 4">NIES-2499</strain>
    </source>
</reference>
<evidence type="ECO:0000313" key="3">
    <source>
        <dbReference type="EMBL" id="GAX83733.1"/>
    </source>
</evidence>
<name>A0A250XL30_9CHLO</name>
<feature type="region of interest" description="Disordered" evidence="2">
    <location>
        <begin position="1"/>
        <end position="43"/>
    </location>
</feature>
<evidence type="ECO:0000256" key="2">
    <source>
        <dbReference type="SAM" id="MobiDB-lite"/>
    </source>
</evidence>
<evidence type="ECO:0000313" key="4">
    <source>
        <dbReference type="Proteomes" id="UP000232323"/>
    </source>
</evidence>
<proteinExistence type="predicted"/>
<feature type="coiled-coil region" evidence="1">
    <location>
        <begin position="440"/>
        <end position="467"/>
    </location>
</feature>
<keyword evidence="1" id="KW-0175">Coiled coil</keyword>
<dbReference type="AlphaFoldDB" id="A0A250XL30"/>
<dbReference type="STRING" id="1157962.A0A250XL30"/>
<sequence length="733" mass="82431">MSTFPPVSPQDGGGNDDTMFSLKTSKKSEAPQNSRAFSPSNKFQPLPLFVSSNIKAGRSSVSSVSGILDSNGIASSSRPVTNQSNVLKPSKPASLFQQQNPDVFRPTTDASFRNSTPQSPLLLRIPVSYQSSPYLPMSPIASLVQASSPTIGSSIAPSLGMPSPTLPNRHGGMSPKFFDTAHNHYGRRSAKREKNVFQDLLEATRKSMSAGMGEWDLQSVEWSHDEFREHLLKGPLGPETLKNVYRMSEGDIFKLYRALYTYSVGFCSTVTETTKKAQHQEQLLDSIIEVYAQLWDEVMGISFKSDLVDDLNGVKGATAALQQATARLAKYQEENSQLQARLNDFVKGSVDRSVQYKQLDDKARELEGEAVTLSLANEKMSIRVAGAEIQVQALSSQLELKEQNIKELRACFEIQDAANQRLKAALREQQSTATRQYFQIVELEKALAEARRATQDVEVEAQKAAERYAAGPKVDEATWERRMADKTLAYNLLHSDYVVKMHDLNELRIIDAKLNQQVALMEDTYNTAKRQIEQSKAQTEKYRRRWENGRMFTADVESANRRQASRIRELVKSYWPLTSRLKEAEAGMKRLRCESDAVEARSREVEAQMMVLRSEVADHDRLVEEMKRLKAEMSLDHVKLSEGCMAVLHPDAESARAYVRTTQRRIQDLTKQLVRLVDVHAGAEDRIHKHQAAEEGLKLQLQQLENVLKVRAICHNVLCVIGYHDHVGSNMFH</sequence>
<keyword evidence="4" id="KW-1185">Reference proteome</keyword>
<feature type="coiled-coil region" evidence="1">
    <location>
        <begin position="581"/>
        <end position="632"/>
    </location>
</feature>
<organism evidence="3 4">
    <name type="scientific">Chlamydomonas eustigma</name>
    <dbReference type="NCBI Taxonomy" id="1157962"/>
    <lineage>
        <taxon>Eukaryota</taxon>
        <taxon>Viridiplantae</taxon>
        <taxon>Chlorophyta</taxon>
        <taxon>core chlorophytes</taxon>
        <taxon>Chlorophyceae</taxon>
        <taxon>CS clade</taxon>
        <taxon>Chlamydomonadales</taxon>
        <taxon>Chlamydomonadaceae</taxon>
        <taxon>Chlamydomonas</taxon>
    </lineage>
</organism>
<feature type="coiled-coil region" evidence="1">
    <location>
        <begin position="314"/>
        <end position="411"/>
    </location>
</feature>
<dbReference type="Proteomes" id="UP000232323">
    <property type="component" value="Unassembled WGS sequence"/>
</dbReference>
<gene>
    <name evidence="3" type="ORF">CEUSTIGMA_g11158.t1</name>
</gene>
<dbReference type="EMBL" id="BEGY01000106">
    <property type="protein sequence ID" value="GAX83733.1"/>
    <property type="molecule type" value="Genomic_DNA"/>
</dbReference>